<gene>
    <name evidence="1" type="ordered locus">Palpr_1836</name>
</gene>
<proteinExistence type="predicted"/>
<dbReference type="eggNOG" id="ENOG5032VSS">
    <property type="taxonomic scope" value="Bacteria"/>
</dbReference>
<protein>
    <recommendedName>
        <fullName evidence="3">Lipoprotein</fullName>
    </recommendedName>
</protein>
<reference evidence="1 2" key="2">
    <citation type="journal article" date="2011" name="Stand. Genomic Sci.">
        <title>Complete genome sequence of Paludibacter propionicigenes type strain (WB4).</title>
        <authorList>
            <person name="Gronow S."/>
            <person name="Munk C."/>
            <person name="Lapidus A."/>
            <person name="Nolan M."/>
            <person name="Lucas S."/>
            <person name="Hammon N."/>
            <person name="Deshpande S."/>
            <person name="Cheng J.F."/>
            <person name="Tapia R."/>
            <person name="Han C."/>
            <person name="Goodwin L."/>
            <person name="Pitluck S."/>
            <person name="Liolios K."/>
            <person name="Ivanova N."/>
            <person name="Mavromatis K."/>
            <person name="Mikhailova N."/>
            <person name="Pati A."/>
            <person name="Chen A."/>
            <person name="Palaniappan K."/>
            <person name="Land M."/>
            <person name="Hauser L."/>
            <person name="Chang Y.J."/>
            <person name="Jeffries C.D."/>
            <person name="Brambilla E."/>
            <person name="Rohde M."/>
            <person name="Goker M."/>
            <person name="Detter J.C."/>
            <person name="Woyke T."/>
            <person name="Bristow J."/>
            <person name="Eisen J.A."/>
            <person name="Markowitz V."/>
            <person name="Hugenholtz P."/>
            <person name="Kyrpides N.C."/>
            <person name="Klenk H.P."/>
        </authorList>
    </citation>
    <scope>NUCLEOTIDE SEQUENCE [LARGE SCALE GENOMIC DNA]</scope>
    <source>
        <strain evidence="2">DSM 17365 / JCM 13257 / WB4</strain>
    </source>
</reference>
<accession>E4T5I1</accession>
<dbReference type="Proteomes" id="UP000008718">
    <property type="component" value="Chromosome"/>
</dbReference>
<keyword evidence="2" id="KW-1185">Reference proteome</keyword>
<evidence type="ECO:0008006" key="3">
    <source>
        <dbReference type="Google" id="ProtNLM"/>
    </source>
</evidence>
<sequence length="238" mass="27354">MNKLDLFQNRSNKRMTLFLLVMGCLIMFTGCTSYQYVYVDSHLKKNELKEFVQETDSFKIKYNFSGQDFGFKITIENKLDKPVYIDWRKTSVIVNDIQEDGSFYNDNQVAVVAPNSSVTVTSNTFVNQFINPTPYDSTGLVKHVKDKSKIHFYDENNTPIYFRNILALTTQEDLSSPVFFDNDFWVAEIFQTSNNLISKNSRPDLFYIAKPTGFGKFMGWTSTISFAVVVGIIDGMNN</sequence>
<dbReference type="AlphaFoldDB" id="E4T5I1"/>
<dbReference type="RefSeq" id="WP_013445344.1">
    <property type="nucleotide sequence ID" value="NC_014734.1"/>
</dbReference>
<dbReference type="EMBL" id="CP002345">
    <property type="protein sequence ID" value="ADQ79975.1"/>
    <property type="molecule type" value="Genomic_DNA"/>
</dbReference>
<dbReference type="KEGG" id="ppn:Palpr_1836"/>
<reference key="1">
    <citation type="submission" date="2010-11" db="EMBL/GenBank/DDBJ databases">
        <title>The complete genome of Paludibacter propionicigenes DSM 17365.</title>
        <authorList>
            <consortium name="US DOE Joint Genome Institute (JGI-PGF)"/>
            <person name="Lucas S."/>
            <person name="Copeland A."/>
            <person name="Lapidus A."/>
            <person name="Bruce D."/>
            <person name="Goodwin L."/>
            <person name="Pitluck S."/>
            <person name="Kyrpides N."/>
            <person name="Mavromatis K."/>
            <person name="Ivanova N."/>
            <person name="Munk A.C."/>
            <person name="Brettin T."/>
            <person name="Detter J.C."/>
            <person name="Han C."/>
            <person name="Tapia R."/>
            <person name="Land M."/>
            <person name="Hauser L."/>
            <person name="Markowitz V."/>
            <person name="Cheng J.-F."/>
            <person name="Hugenholtz P."/>
            <person name="Woyke T."/>
            <person name="Wu D."/>
            <person name="Gronow S."/>
            <person name="Wellnitz S."/>
            <person name="Brambilla E."/>
            <person name="Klenk H.-P."/>
            <person name="Eisen J.A."/>
        </authorList>
    </citation>
    <scope>NUCLEOTIDE SEQUENCE</scope>
    <source>
        <strain>WB4</strain>
    </source>
</reference>
<evidence type="ECO:0000313" key="2">
    <source>
        <dbReference type="Proteomes" id="UP000008718"/>
    </source>
</evidence>
<name>E4T5I1_PALPW</name>
<organism evidence="1 2">
    <name type="scientific">Paludibacter propionicigenes (strain DSM 17365 / JCM 13257 / WB4)</name>
    <dbReference type="NCBI Taxonomy" id="694427"/>
    <lineage>
        <taxon>Bacteria</taxon>
        <taxon>Pseudomonadati</taxon>
        <taxon>Bacteroidota</taxon>
        <taxon>Bacteroidia</taxon>
        <taxon>Bacteroidales</taxon>
        <taxon>Paludibacteraceae</taxon>
        <taxon>Paludibacter</taxon>
    </lineage>
</organism>
<dbReference type="PROSITE" id="PS51257">
    <property type="entry name" value="PROKAR_LIPOPROTEIN"/>
    <property type="match status" value="1"/>
</dbReference>
<evidence type="ECO:0000313" key="1">
    <source>
        <dbReference type="EMBL" id="ADQ79975.1"/>
    </source>
</evidence>
<dbReference type="HOGENOM" id="CLU_087291_0_0_10"/>
<dbReference type="OrthoDB" id="948349at2"/>